<sequence length="110" mass="12312">MKALELRLRKLEARRAVVAAQWRPPIERAKYDLALDLIFCAIEGRALGMTVSGAAFEAEMAAQGRAIPVPAKWGDRCPPWEPQCPADWNEAERSYFAELVKAVKTLDETI</sequence>
<accession>A0A1J5QN26</accession>
<evidence type="ECO:0000313" key="1">
    <source>
        <dbReference type="EMBL" id="OIQ84977.1"/>
    </source>
</evidence>
<reference evidence="1" key="1">
    <citation type="submission" date="2016-10" db="EMBL/GenBank/DDBJ databases">
        <title>Sequence of Gallionella enrichment culture.</title>
        <authorList>
            <person name="Poehlein A."/>
            <person name="Muehling M."/>
            <person name="Daniel R."/>
        </authorList>
    </citation>
    <scope>NUCLEOTIDE SEQUENCE</scope>
</reference>
<comment type="caution">
    <text evidence="1">The sequence shown here is derived from an EMBL/GenBank/DDBJ whole genome shotgun (WGS) entry which is preliminary data.</text>
</comment>
<dbReference type="AlphaFoldDB" id="A0A1J5QN26"/>
<name>A0A1J5QN26_9ZZZZ</name>
<proteinExistence type="predicted"/>
<protein>
    <submittedName>
        <fullName evidence="1">Uncharacterized protein</fullName>
    </submittedName>
</protein>
<gene>
    <name evidence="1" type="ORF">GALL_331700</name>
</gene>
<organism evidence="1">
    <name type="scientific">mine drainage metagenome</name>
    <dbReference type="NCBI Taxonomy" id="410659"/>
    <lineage>
        <taxon>unclassified sequences</taxon>
        <taxon>metagenomes</taxon>
        <taxon>ecological metagenomes</taxon>
    </lineage>
</organism>
<dbReference type="EMBL" id="MLJW01000576">
    <property type="protein sequence ID" value="OIQ84977.1"/>
    <property type="molecule type" value="Genomic_DNA"/>
</dbReference>